<dbReference type="AlphaFoldDB" id="A0A318LGI3"/>
<protein>
    <submittedName>
        <fullName evidence="2">Uncharacterized protein</fullName>
    </submittedName>
</protein>
<dbReference type="RefSeq" id="WP_110342859.1">
    <property type="nucleotide sequence ID" value="NZ_JBHVKT010000059.1"/>
</dbReference>
<accession>A0A318LGI3</accession>
<gene>
    <name evidence="2" type="ORF">BA062_31535</name>
</gene>
<dbReference type="Proteomes" id="UP000247892">
    <property type="component" value="Unassembled WGS sequence"/>
</dbReference>
<sequence length="66" mass="6429">MNDAATALDGIDTGDTVTVVATASGDTATAELVTEGRQQAGPGQGGPAQDGVPARRDDDGGSPSEE</sequence>
<evidence type="ECO:0000313" key="3">
    <source>
        <dbReference type="Proteomes" id="UP000247892"/>
    </source>
</evidence>
<evidence type="ECO:0000256" key="1">
    <source>
        <dbReference type="SAM" id="MobiDB-lite"/>
    </source>
</evidence>
<keyword evidence="3" id="KW-1185">Reference proteome</keyword>
<dbReference type="EMBL" id="MASU01000014">
    <property type="protein sequence ID" value="PXY22060.1"/>
    <property type="molecule type" value="Genomic_DNA"/>
</dbReference>
<name>A0A318LGI3_9PSEU</name>
<reference evidence="2 3" key="1">
    <citation type="submission" date="2016-07" db="EMBL/GenBank/DDBJ databases">
        <title>Draft genome sequence of Prauserella sp. YIM 121212, isolated from alkaline soil.</title>
        <authorList>
            <person name="Ruckert C."/>
            <person name="Albersmeier A."/>
            <person name="Jiang C.-L."/>
            <person name="Jiang Y."/>
            <person name="Kalinowski J."/>
            <person name="Schneider O."/>
            <person name="Winkler A."/>
            <person name="Zotchev S.B."/>
        </authorList>
    </citation>
    <scope>NUCLEOTIDE SEQUENCE [LARGE SCALE GENOMIC DNA]</scope>
    <source>
        <strain evidence="2 3">YIM 121212</strain>
    </source>
</reference>
<proteinExistence type="predicted"/>
<organism evidence="2 3">
    <name type="scientific">Prauserella flavalba</name>
    <dbReference type="NCBI Taxonomy" id="1477506"/>
    <lineage>
        <taxon>Bacteria</taxon>
        <taxon>Bacillati</taxon>
        <taxon>Actinomycetota</taxon>
        <taxon>Actinomycetes</taxon>
        <taxon>Pseudonocardiales</taxon>
        <taxon>Pseudonocardiaceae</taxon>
        <taxon>Prauserella</taxon>
    </lineage>
</organism>
<feature type="region of interest" description="Disordered" evidence="1">
    <location>
        <begin position="33"/>
        <end position="66"/>
    </location>
</feature>
<evidence type="ECO:0000313" key="2">
    <source>
        <dbReference type="EMBL" id="PXY22060.1"/>
    </source>
</evidence>
<comment type="caution">
    <text evidence="2">The sequence shown here is derived from an EMBL/GenBank/DDBJ whole genome shotgun (WGS) entry which is preliminary data.</text>
</comment>